<dbReference type="AlphaFoldDB" id="A0A4Y9S7V6"/>
<dbReference type="InterPro" id="IPR002139">
    <property type="entry name" value="Ribo/fructo_kinase"/>
</dbReference>
<comment type="similarity">
    <text evidence="1">Belongs to the carbohydrate kinase pfkB family.</text>
</comment>
<organism evidence="14 15">
    <name type="scientific">Zemynaea arenosa</name>
    <dbReference type="NCBI Taxonomy" id="2561931"/>
    <lineage>
        <taxon>Bacteria</taxon>
        <taxon>Pseudomonadati</taxon>
        <taxon>Pseudomonadota</taxon>
        <taxon>Betaproteobacteria</taxon>
        <taxon>Burkholderiales</taxon>
        <taxon>Oxalobacteraceae</taxon>
        <taxon>Telluria group</taxon>
        <taxon>Zemynaea</taxon>
    </lineage>
</organism>
<keyword evidence="6 12" id="KW-0547">Nucleotide-binding</keyword>
<dbReference type="InterPro" id="IPR011877">
    <property type="entry name" value="Ribokinase"/>
</dbReference>
<dbReference type="GO" id="GO:0019303">
    <property type="term" value="P:D-ribose catabolic process"/>
    <property type="evidence" value="ECO:0007669"/>
    <property type="project" value="UniProtKB-UniRule"/>
</dbReference>
<dbReference type="Gene3D" id="3.40.1190.20">
    <property type="match status" value="1"/>
</dbReference>
<accession>A0A4Y9S7V6</accession>
<feature type="binding site" evidence="12">
    <location>
        <position position="246"/>
    </location>
    <ligand>
        <name>K(+)</name>
        <dbReference type="ChEBI" id="CHEBI:29103"/>
    </ligand>
</feature>
<evidence type="ECO:0000256" key="3">
    <source>
        <dbReference type="ARBA" id="ARBA00016943"/>
    </source>
</evidence>
<feature type="binding site" evidence="12">
    <location>
        <position position="285"/>
    </location>
    <ligand>
        <name>K(+)</name>
        <dbReference type="ChEBI" id="CHEBI:29103"/>
    </ligand>
</feature>
<comment type="activity regulation">
    <text evidence="12">Activated by a monovalent cation that binds near, but not in, the active site. The most likely occupant of the site in vivo is potassium. Ion binding induces a conformational change that may alter substrate affinity.</text>
</comment>
<evidence type="ECO:0000256" key="7">
    <source>
        <dbReference type="ARBA" id="ARBA00022777"/>
    </source>
</evidence>
<evidence type="ECO:0000256" key="10">
    <source>
        <dbReference type="ARBA" id="ARBA00022958"/>
    </source>
</evidence>
<feature type="binding site" evidence="12">
    <location>
        <position position="291"/>
    </location>
    <ligand>
        <name>K(+)</name>
        <dbReference type="ChEBI" id="CHEBI:29103"/>
    </ligand>
</feature>
<dbReference type="Pfam" id="PF00294">
    <property type="entry name" value="PfkB"/>
    <property type="match status" value="1"/>
</dbReference>
<dbReference type="NCBIfam" id="TIGR02152">
    <property type="entry name" value="D_ribokin_bact"/>
    <property type="match status" value="1"/>
</dbReference>
<keyword evidence="4 12" id="KW-0808">Transferase</keyword>
<feature type="domain" description="Carbohydrate kinase PfkB" evidence="13">
    <location>
        <begin position="5"/>
        <end position="294"/>
    </location>
</feature>
<keyword evidence="7 12" id="KW-0418">Kinase</keyword>
<evidence type="ECO:0000256" key="1">
    <source>
        <dbReference type="ARBA" id="ARBA00005380"/>
    </source>
</evidence>
<keyword evidence="11 12" id="KW-0119">Carbohydrate metabolism</keyword>
<dbReference type="InterPro" id="IPR002173">
    <property type="entry name" value="Carboh/pur_kinase_PfkB_CS"/>
</dbReference>
<feature type="binding site" evidence="12">
    <location>
        <begin position="12"/>
        <end position="14"/>
    </location>
    <ligand>
        <name>substrate</name>
    </ligand>
</feature>
<dbReference type="SUPFAM" id="SSF53613">
    <property type="entry name" value="Ribokinase-like"/>
    <property type="match status" value="1"/>
</dbReference>
<reference evidence="14 15" key="1">
    <citation type="submission" date="2019-03" db="EMBL/GenBank/DDBJ databases">
        <title>Draft Genome Sequence of Massilia arenosa sp. nov., a Novel Massilia Species Isolated from a Sandy-loam Maize Soil.</title>
        <authorList>
            <person name="Raths R."/>
            <person name="Peta V."/>
            <person name="Bucking H."/>
        </authorList>
    </citation>
    <scope>NUCLEOTIDE SEQUENCE [LARGE SCALE GENOMIC DNA]</scope>
    <source>
        <strain evidence="14 15">MC02</strain>
    </source>
</reference>
<feature type="binding site" evidence="12">
    <location>
        <begin position="220"/>
        <end position="225"/>
    </location>
    <ligand>
        <name>ATP</name>
        <dbReference type="ChEBI" id="CHEBI:30616"/>
    </ligand>
</feature>
<feature type="binding site" evidence="12">
    <location>
        <begin position="40"/>
        <end position="44"/>
    </location>
    <ligand>
        <name>substrate</name>
    </ligand>
</feature>
<dbReference type="PROSITE" id="PS00584">
    <property type="entry name" value="PFKB_KINASES_2"/>
    <property type="match status" value="1"/>
</dbReference>
<comment type="pathway">
    <text evidence="12">Carbohydrate metabolism; D-ribose degradation; D-ribose 5-phosphate from beta-D-ribopyranose: step 2/2.</text>
</comment>
<keyword evidence="12" id="KW-0963">Cytoplasm</keyword>
<dbReference type="RefSeq" id="WP_135208241.1">
    <property type="nucleotide sequence ID" value="NZ_SPVF01000208.1"/>
</dbReference>
<feature type="binding site" evidence="12">
    <location>
        <position position="140"/>
    </location>
    <ligand>
        <name>substrate</name>
    </ligand>
</feature>
<dbReference type="EC" id="2.7.1.15" evidence="2 12"/>
<evidence type="ECO:0000256" key="8">
    <source>
        <dbReference type="ARBA" id="ARBA00022840"/>
    </source>
</evidence>
<dbReference type="GO" id="GO:0046872">
    <property type="term" value="F:metal ion binding"/>
    <property type="evidence" value="ECO:0007669"/>
    <property type="project" value="UniProtKB-KW"/>
</dbReference>
<evidence type="ECO:0000256" key="2">
    <source>
        <dbReference type="ARBA" id="ARBA00012035"/>
    </source>
</evidence>
<sequence length="309" mass="30765">MSAPITVVGSINIDLVFCTPRMPAVGETITGNGFHQVQGGKGANQAVAAARLGGEVRFVGAVGRDDFGTSALVSMRAEGIDTGAVATVDRPSGVAGIFVAEGGANSIVIAPGANDAVSPEHVECAAPVITSASYLVCQLETPLASVTRAVALAHAAGVRVVLNAAPAQPLDDALLAQIDYLIVNETEAAQMSGIAVTDAPSALAAAQALRARGAGTVLVTMGAAGVQVCGASVQQFLPAFQVKVVDTTAAGDTFVGAFTVALATGYALAEAADFAQAAAAIAVTRMGAQTSIPARDEVLDVLNQRGKAA</sequence>
<evidence type="ECO:0000256" key="9">
    <source>
        <dbReference type="ARBA" id="ARBA00022842"/>
    </source>
</evidence>
<feature type="binding site" evidence="12">
    <location>
        <position position="287"/>
    </location>
    <ligand>
        <name>K(+)</name>
        <dbReference type="ChEBI" id="CHEBI:29103"/>
    </ligand>
</feature>
<keyword evidence="15" id="KW-1185">Reference proteome</keyword>
<comment type="cofactor">
    <cofactor evidence="12">
        <name>Mg(2+)</name>
        <dbReference type="ChEBI" id="CHEBI:18420"/>
    </cofactor>
    <text evidence="12">Requires a divalent cation, most likely magnesium in vivo, as an electrophilic catalyst to aid phosphoryl group transfer. It is the chelate of the metal and the nucleotide that is the actual substrate.</text>
</comment>
<feature type="active site" description="Proton acceptor" evidence="12">
    <location>
        <position position="252"/>
    </location>
</feature>
<protein>
    <recommendedName>
        <fullName evidence="3 12">Ribokinase</fullName>
        <shortName evidence="12">RK</shortName>
        <ecNumber evidence="2 12">2.7.1.15</ecNumber>
    </recommendedName>
</protein>
<comment type="caution">
    <text evidence="12">Lacks conserved residue(s) required for the propagation of feature annotation.</text>
</comment>
<keyword evidence="5 12" id="KW-0479">Metal-binding</keyword>
<dbReference type="PANTHER" id="PTHR10584:SF166">
    <property type="entry name" value="RIBOKINASE"/>
    <property type="match status" value="1"/>
</dbReference>
<dbReference type="OrthoDB" id="9775849at2"/>
<keyword evidence="8 12" id="KW-0067">ATP-binding</keyword>
<dbReference type="InterPro" id="IPR011611">
    <property type="entry name" value="PfkB_dom"/>
</dbReference>
<dbReference type="GO" id="GO:0005829">
    <property type="term" value="C:cytosol"/>
    <property type="evidence" value="ECO:0007669"/>
    <property type="project" value="TreeGrafter"/>
</dbReference>
<dbReference type="HAMAP" id="MF_01987">
    <property type="entry name" value="Ribokinase"/>
    <property type="match status" value="1"/>
</dbReference>
<evidence type="ECO:0000313" key="15">
    <source>
        <dbReference type="Proteomes" id="UP000298438"/>
    </source>
</evidence>
<evidence type="ECO:0000256" key="11">
    <source>
        <dbReference type="ARBA" id="ARBA00023277"/>
    </source>
</evidence>
<keyword evidence="10 12" id="KW-0630">Potassium</keyword>
<comment type="subunit">
    <text evidence="12">Homodimer.</text>
</comment>
<feature type="binding site" evidence="12">
    <location>
        <position position="184"/>
    </location>
    <ligand>
        <name>ATP</name>
        <dbReference type="ChEBI" id="CHEBI:30616"/>
    </ligand>
</feature>
<proteinExistence type="inferred from homology"/>
<evidence type="ECO:0000256" key="4">
    <source>
        <dbReference type="ARBA" id="ARBA00022679"/>
    </source>
</evidence>
<feature type="binding site" evidence="12">
    <location>
        <position position="282"/>
    </location>
    <ligand>
        <name>K(+)</name>
        <dbReference type="ChEBI" id="CHEBI:29103"/>
    </ligand>
</feature>
<gene>
    <name evidence="12 14" type="primary">rbsK</name>
    <name evidence="14" type="ORF">E4L96_16125</name>
</gene>
<evidence type="ECO:0000256" key="5">
    <source>
        <dbReference type="ARBA" id="ARBA00022723"/>
    </source>
</evidence>
<comment type="catalytic activity">
    <reaction evidence="12">
        <text>D-ribose + ATP = D-ribose 5-phosphate + ADP + H(+)</text>
        <dbReference type="Rhea" id="RHEA:13697"/>
        <dbReference type="ChEBI" id="CHEBI:15378"/>
        <dbReference type="ChEBI" id="CHEBI:30616"/>
        <dbReference type="ChEBI" id="CHEBI:47013"/>
        <dbReference type="ChEBI" id="CHEBI:78346"/>
        <dbReference type="ChEBI" id="CHEBI:456216"/>
        <dbReference type="EC" id="2.7.1.15"/>
    </reaction>
</comment>
<feature type="binding site" evidence="12">
    <location>
        <position position="248"/>
    </location>
    <ligand>
        <name>K(+)</name>
        <dbReference type="ChEBI" id="CHEBI:29103"/>
    </ligand>
</feature>
<dbReference type="GO" id="GO:0005524">
    <property type="term" value="F:ATP binding"/>
    <property type="evidence" value="ECO:0007669"/>
    <property type="project" value="UniProtKB-UniRule"/>
</dbReference>
<comment type="similarity">
    <text evidence="12">Belongs to the carbohydrate kinase PfkB family. Ribokinase subfamily.</text>
</comment>
<comment type="subcellular location">
    <subcellularLocation>
        <location evidence="12">Cytoplasm</location>
    </subcellularLocation>
</comment>
<evidence type="ECO:0000256" key="12">
    <source>
        <dbReference type="HAMAP-Rule" id="MF_01987"/>
    </source>
</evidence>
<keyword evidence="9 12" id="KW-0460">Magnesium</keyword>
<dbReference type="CDD" id="cd01174">
    <property type="entry name" value="ribokinase"/>
    <property type="match status" value="1"/>
</dbReference>
<evidence type="ECO:0000313" key="14">
    <source>
        <dbReference type="EMBL" id="TFW16571.1"/>
    </source>
</evidence>
<dbReference type="InterPro" id="IPR029056">
    <property type="entry name" value="Ribokinase-like"/>
</dbReference>
<dbReference type="PANTHER" id="PTHR10584">
    <property type="entry name" value="SUGAR KINASE"/>
    <property type="match status" value="1"/>
</dbReference>
<dbReference type="GO" id="GO:0004747">
    <property type="term" value="F:ribokinase activity"/>
    <property type="evidence" value="ECO:0007669"/>
    <property type="project" value="UniProtKB-UniRule"/>
</dbReference>
<dbReference type="Proteomes" id="UP000298438">
    <property type="component" value="Unassembled WGS sequence"/>
</dbReference>
<feature type="binding site" evidence="12">
    <location>
        <begin position="251"/>
        <end position="252"/>
    </location>
    <ligand>
        <name>ATP</name>
        <dbReference type="ChEBI" id="CHEBI:30616"/>
    </ligand>
</feature>
<name>A0A4Y9S7V6_9BURK</name>
<dbReference type="UniPathway" id="UPA00916">
    <property type="reaction ID" value="UER00889"/>
</dbReference>
<evidence type="ECO:0000256" key="6">
    <source>
        <dbReference type="ARBA" id="ARBA00022741"/>
    </source>
</evidence>
<comment type="caution">
    <text evidence="14">The sequence shown here is derived from an EMBL/GenBank/DDBJ whole genome shotgun (WGS) entry which is preliminary data.</text>
</comment>
<dbReference type="PRINTS" id="PR00990">
    <property type="entry name" value="RIBOKINASE"/>
</dbReference>
<evidence type="ECO:0000259" key="13">
    <source>
        <dbReference type="Pfam" id="PF00294"/>
    </source>
</evidence>
<dbReference type="EMBL" id="SPVF01000208">
    <property type="protein sequence ID" value="TFW16571.1"/>
    <property type="molecule type" value="Genomic_DNA"/>
</dbReference>
<feature type="binding site" evidence="12">
    <location>
        <position position="252"/>
    </location>
    <ligand>
        <name>substrate</name>
    </ligand>
</feature>
<comment type="function">
    <text evidence="12">Catalyzes the phosphorylation of ribose at O-5 in a reaction requiring ATP and magnesium. The resulting D-ribose-5-phosphate can then be used either for sythesis of nucleotides, histidine, and tryptophan, or as a component of the pentose phosphate pathway.</text>
</comment>